<evidence type="ECO:0000259" key="10">
    <source>
        <dbReference type="Pfam" id="PF00117"/>
    </source>
</evidence>
<gene>
    <name evidence="11" type="primary">pyrG_1</name>
    <name evidence="11" type="ORF">CD178_00233</name>
</gene>
<accession>A0A347W867</accession>
<dbReference type="PANTHER" id="PTHR11550">
    <property type="entry name" value="CTP SYNTHASE"/>
    <property type="match status" value="1"/>
</dbReference>
<dbReference type="SUPFAM" id="SSF52317">
    <property type="entry name" value="Class I glutamine amidotransferase-like"/>
    <property type="match status" value="1"/>
</dbReference>
<organism evidence="11 12">
    <name type="scientific">Komagataeibacter saccharivorans</name>
    <dbReference type="NCBI Taxonomy" id="265959"/>
    <lineage>
        <taxon>Bacteria</taxon>
        <taxon>Pseudomonadati</taxon>
        <taxon>Pseudomonadota</taxon>
        <taxon>Alphaproteobacteria</taxon>
        <taxon>Acetobacterales</taxon>
        <taxon>Acetobacteraceae</taxon>
        <taxon>Komagataeibacter</taxon>
    </lineage>
</organism>
<dbReference type="PANTHER" id="PTHR11550:SF0">
    <property type="entry name" value="CTP SYNTHASE-RELATED"/>
    <property type="match status" value="1"/>
</dbReference>
<dbReference type="EC" id="6.3.4.2" evidence="3"/>
<evidence type="ECO:0000256" key="7">
    <source>
        <dbReference type="ARBA" id="ARBA00022962"/>
    </source>
</evidence>
<dbReference type="KEGG" id="ksc:CD178_00233"/>
<keyword evidence="7" id="KW-0315">Glutamine amidotransferase</keyword>
<comment type="pathway">
    <text evidence="1">Pyrimidine metabolism; CTP biosynthesis via de novo pathway; CTP from UDP: step 2/2.</text>
</comment>
<evidence type="ECO:0000256" key="5">
    <source>
        <dbReference type="ARBA" id="ARBA00022741"/>
    </source>
</evidence>
<evidence type="ECO:0000256" key="4">
    <source>
        <dbReference type="ARBA" id="ARBA00022598"/>
    </source>
</evidence>
<evidence type="ECO:0000256" key="2">
    <source>
        <dbReference type="ARBA" id="ARBA00007533"/>
    </source>
</evidence>
<dbReference type="Gene3D" id="3.40.50.880">
    <property type="match status" value="1"/>
</dbReference>
<keyword evidence="5" id="KW-0547">Nucleotide-binding</keyword>
<evidence type="ECO:0000313" key="11">
    <source>
        <dbReference type="EMBL" id="AXY21060.1"/>
    </source>
</evidence>
<dbReference type="AlphaFoldDB" id="A0A347W867"/>
<comment type="similarity">
    <text evidence="2">Belongs to the CTP synthase family.</text>
</comment>
<dbReference type="UniPathway" id="UPA00159">
    <property type="reaction ID" value="UER00277"/>
</dbReference>
<dbReference type="InterPro" id="IPR029062">
    <property type="entry name" value="Class_I_gatase-like"/>
</dbReference>
<dbReference type="OrthoDB" id="9813383at2"/>
<protein>
    <recommendedName>
        <fullName evidence="3">CTP synthase (glutamine hydrolyzing)</fullName>
        <ecNumber evidence="3">6.3.4.2</ecNumber>
    </recommendedName>
</protein>
<evidence type="ECO:0000313" key="12">
    <source>
        <dbReference type="Proteomes" id="UP000264120"/>
    </source>
</evidence>
<keyword evidence="6" id="KW-0067">ATP-binding</keyword>
<dbReference type="GO" id="GO:0005524">
    <property type="term" value="F:ATP binding"/>
    <property type="evidence" value="ECO:0007669"/>
    <property type="project" value="UniProtKB-KW"/>
</dbReference>
<name>A0A347W867_9PROT</name>
<dbReference type="GO" id="GO:0044210">
    <property type="term" value="P:'de novo' CTP biosynthetic process"/>
    <property type="evidence" value="ECO:0007669"/>
    <property type="project" value="UniProtKB-UniPathway"/>
</dbReference>
<evidence type="ECO:0000256" key="1">
    <source>
        <dbReference type="ARBA" id="ARBA00005171"/>
    </source>
</evidence>
<dbReference type="Pfam" id="PF00117">
    <property type="entry name" value="GATase"/>
    <property type="match status" value="1"/>
</dbReference>
<feature type="domain" description="Glutamine amidotransferase" evidence="10">
    <location>
        <begin position="197"/>
        <end position="390"/>
    </location>
</feature>
<dbReference type="PROSITE" id="PS51273">
    <property type="entry name" value="GATASE_TYPE_1"/>
    <property type="match status" value="1"/>
</dbReference>
<dbReference type="EMBL" id="CP023036">
    <property type="protein sequence ID" value="AXY21060.1"/>
    <property type="molecule type" value="Genomic_DNA"/>
</dbReference>
<dbReference type="Proteomes" id="UP000264120">
    <property type="component" value="Chromosome"/>
</dbReference>
<dbReference type="RefSeq" id="WP_118962320.1">
    <property type="nucleotide sequence ID" value="NZ_CP023036.1"/>
</dbReference>
<evidence type="ECO:0000256" key="9">
    <source>
        <dbReference type="ARBA" id="ARBA00047781"/>
    </source>
</evidence>
<evidence type="ECO:0000256" key="8">
    <source>
        <dbReference type="ARBA" id="ARBA00022975"/>
    </source>
</evidence>
<dbReference type="GO" id="GO:0003883">
    <property type="term" value="F:CTP synthase activity"/>
    <property type="evidence" value="ECO:0007669"/>
    <property type="project" value="UniProtKB-EC"/>
</dbReference>
<keyword evidence="4 11" id="KW-0436">Ligase</keyword>
<reference evidence="11 12" key="1">
    <citation type="submission" date="2017-08" db="EMBL/GenBank/DDBJ databases">
        <title>Complete genome sequence of Gluconacetobacter saccharivorans CV1 isolated from Fermented Vinegar.</title>
        <authorList>
            <person name="Kim S.-Y."/>
        </authorList>
    </citation>
    <scope>NUCLEOTIDE SEQUENCE [LARGE SCALE GENOMIC DNA]</scope>
    <source>
        <strain evidence="11 12">CV1</strain>
    </source>
</reference>
<dbReference type="InterPro" id="IPR004468">
    <property type="entry name" value="CTP_synthase"/>
</dbReference>
<keyword evidence="12" id="KW-1185">Reference proteome</keyword>
<dbReference type="GO" id="GO:0019856">
    <property type="term" value="P:pyrimidine nucleobase biosynthetic process"/>
    <property type="evidence" value="ECO:0007669"/>
    <property type="project" value="TreeGrafter"/>
</dbReference>
<evidence type="ECO:0000256" key="3">
    <source>
        <dbReference type="ARBA" id="ARBA00012291"/>
    </source>
</evidence>
<proteinExistence type="inferred from homology"/>
<dbReference type="GO" id="GO:0042802">
    <property type="term" value="F:identical protein binding"/>
    <property type="evidence" value="ECO:0007669"/>
    <property type="project" value="TreeGrafter"/>
</dbReference>
<evidence type="ECO:0000256" key="6">
    <source>
        <dbReference type="ARBA" id="ARBA00022840"/>
    </source>
</evidence>
<comment type="catalytic activity">
    <reaction evidence="9">
        <text>UTP + L-glutamine + ATP + H2O = CTP + L-glutamate + ADP + phosphate + 2 H(+)</text>
        <dbReference type="Rhea" id="RHEA:26426"/>
        <dbReference type="ChEBI" id="CHEBI:15377"/>
        <dbReference type="ChEBI" id="CHEBI:15378"/>
        <dbReference type="ChEBI" id="CHEBI:29985"/>
        <dbReference type="ChEBI" id="CHEBI:30616"/>
        <dbReference type="ChEBI" id="CHEBI:37563"/>
        <dbReference type="ChEBI" id="CHEBI:43474"/>
        <dbReference type="ChEBI" id="CHEBI:46398"/>
        <dbReference type="ChEBI" id="CHEBI:58359"/>
        <dbReference type="ChEBI" id="CHEBI:456216"/>
        <dbReference type="EC" id="6.3.4.2"/>
    </reaction>
</comment>
<sequence>MALIVVRHDTGRPGLYGAAAGIVAAQCGARVMHGPVRLDEVRDPDACQHVGTGPDRVASGLLHAERLTGRLVDAIATPAQIVAAAATDDVVVPLDGLLDAGTGFVTDLLRRGAAVGLRRVSAYQDGAVLMCRDDGDGTVVAHAVRDGFGRFLPETHGAGGAEAGRVSVVLIGRPVTHHEVYPGALAALGDATDALGIGVDVTFVDPAAADDDPCYTVLTDFDGMLLPGGAAVPGARGQVRAATVALESGVPVMGQCLGMQTMVTAFARSRAGLPDATMAEIAGGAAGVHSFIPHPHYRLGTGKLSPVPDTVLGAMLVDGAACVRSNHRYVLNTRLLPGLVAAGLRVGAWNDDADVVEGIEVPSHPFYMGMQGHPELSSIPGSPHPLCVAFLRAALTRRDGRAEAENRKER</sequence>
<keyword evidence="8" id="KW-0665">Pyrimidine biosynthesis</keyword>
<dbReference type="InterPro" id="IPR017926">
    <property type="entry name" value="GATASE"/>
</dbReference>